<dbReference type="AlphaFoldDB" id="A0A3E0W228"/>
<dbReference type="InterPro" id="IPR003369">
    <property type="entry name" value="TatA/B/E"/>
</dbReference>
<keyword evidence="3" id="KW-0812">Transmembrane</keyword>
<dbReference type="EMBL" id="NBXA01000003">
    <property type="protein sequence ID" value="RFA16342.1"/>
    <property type="molecule type" value="Genomic_DNA"/>
</dbReference>
<evidence type="ECO:0000256" key="7">
    <source>
        <dbReference type="ARBA" id="ARBA00023136"/>
    </source>
</evidence>
<evidence type="ECO:0000256" key="4">
    <source>
        <dbReference type="ARBA" id="ARBA00022927"/>
    </source>
</evidence>
<protein>
    <recommendedName>
        <fullName evidence="10">Sec-independent protein translocase protein TatA</fullName>
    </recommendedName>
</protein>
<dbReference type="Gene3D" id="1.20.5.3310">
    <property type="match status" value="1"/>
</dbReference>
<keyword evidence="5" id="KW-1133">Transmembrane helix</keyword>
<keyword evidence="6" id="KW-0811">Translocation</keyword>
<dbReference type="PANTHER" id="PTHR42982:SF8">
    <property type="entry name" value="SEC-INDEPENDENT PROTEIN TRANSLOCASE PROTEIN TATA"/>
    <property type="match status" value="1"/>
</dbReference>
<proteinExistence type="predicted"/>
<keyword evidence="4" id="KW-0653">Protein transport</keyword>
<evidence type="ECO:0000256" key="6">
    <source>
        <dbReference type="ARBA" id="ARBA00023010"/>
    </source>
</evidence>
<reference evidence="8 9" key="1">
    <citation type="submission" date="2017-04" db="EMBL/GenBank/DDBJ databases">
        <title>Comparative genome analysis of Subtercola boreus.</title>
        <authorList>
            <person name="Cho Y.-J."/>
            <person name="Cho A."/>
            <person name="Kim O.-S."/>
            <person name="Lee J.-I."/>
        </authorList>
    </citation>
    <scope>NUCLEOTIDE SEQUENCE [LARGE SCALE GENOMIC DNA]</scope>
    <source>
        <strain evidence="8 9">P27444</strain>
    </source>
</reference>
<organism evidence="8 9">
    <name type="scientific">Subtercola boreus</name>
    <dbReference type="NCBI Taxonomy" id="120213"/>
    <lineage>
        <taxon>Bacteria</taxon>
        <taxon>Bacillati</taxon>
        <taxon>Actinomycetota</taxon>
        <taxon>Actinomycetes</taxon>
        <taxon>Micrococcales</taxon>
        <taxon>Microbacteriaceae</taxon>
        <taxon>Subtercola</taxon>
    </lineage>
</organism>
<dbReference type="PANTHER" id="PTHR42982">
    <property type="entry name" value="SEC-INDEPENDENT PROTEIN TRANSLOCASE PROTEIN TATA"/>
    <property type="match status" value="1"/>
</dbReference>
<comment type="subcellular location">
    <subcellularLocation>
        <location evidence="1">Membrane</location>
        <topology evidence="1">Single-pass membrane protein</topology>
    </subcellularLocation>
</comment>
<name>A0A3E0W228_9MICO</name>
<evidence type="ECO:0000256" key="5">
    <source>
        <dbReference type="ARBA" id="ARBA00022989"/>
    </source>
</evidence>
<comment type="caution">
    <text evidence="8">The sequence shown here is derived from an EMBL/GenBank/DDBJ whole genome shotgun (WGS) entry which is preliminary data.</text>
</comment>
<keyword evidence="7" id="KW-0472">Membrane</keyword>
<evidence type="ECO:0008006" key="10">
    <source>
        <dbReference type="Google" id="ProtNLM"/>
    </source>
</evidence>
<sequence length="57" mass="6092">MLANLNGWHAVIVIAVLLLLFGATKLPALARSLGQSARILKDEVKPELRTPAATDDV</sequence>
<evidence type="ECO:0000313" key="8">
    <source>
        <dbReference type="EMBL" id="RFA16342.1"/>
    </source>
</evidence>
<evidence type="ECO:0000256" key="3">
    <source>
        <dbReference type="ARBA" id="ARBA00022692"/>
    </source>
</evidence>
<dbReference type="Proteomes" id="UP000256709">
    <property type="component" value="Unassembled WGS sequence"/>
</dbReference>
<dbReference type="OrthoDB" id="5245163at2"/>
<evidence type="ECO:0000313" key="9">
    <source>
        <dbReference type="Proteomes" id="UP000256709"/>
    </source>
</evidence>
<evidence type="ECO:0000256" key="2">
    <source>
        <dbReference type="ARBA" id="ARBA00022448"/>
    </source>
</evidence>
<accession>A0A3E0W228</accession>
<dbReference type="GO" id="GO:0016020">
    <property type="term" value="C:membrane"/>
    <property type="evidence" value="ECO:0007669"/>
    <property type="project" value="UniProtKB-ARBA"/>
</dbReference>
<evidence type="ECO:0000256" key="1">
    <source>
        <dbReference type="ARBA" id="ARBA00004167"/>
    </source>
</evidence>
<keyword evidence="2" id="KW-0813">Transport</keyword>
<dbReference type="GO" id="GO:0015031">
    <property type="term" value="P:protein transport"/>
    <property type="evidence" value="ECO:0007669"/>
    <property type="project" value="UniProtKB-KW"/>
</dbReference>
<gene>
    <name evidence="8" type="ORF">B7R21_02920</name>
</gene>
<dbReference type="Pfam" id="PF02416">
    <property type="entry name" value="TatA_B_E"/>
    <property type="match status" value="1"/>
</dbReference>